<comment type="caution">
    <text evidence="1">The sequence shown here is derived from an EMBL/GenBank/DDBJ whole genome shotgun (WGS) entry which is preliminary data.</text>
</comment>
<name>A0ACB8RD93_9AGAM</name>
<evidence type="ECO:0000313" key="1">
    <source>
        <dbReference type="EMBL" id="KAI0042094.1"/>
    </source>
</evidence>
<organism evidence="1 2">
    <name type="scientific">Auriscalpium vulgare</name>
    <dbReference type="NCBI Taxonomy" id="40419"/>
    <lineage>
        <taxon>Eukaryota</taxon>
        <taxon>Fungi</taxon>
        <taxon>Dikarya</taxon>
        <taxon>Basidiomycota</taxon>
        <taxon>Agaricomycotina</taxon>
        <taxon>Agaricomycetes</taxon>
        <taxon>Russulales</taxon>
        <taxon>Auriscalpiaceae</taxon>
        <taxon>Auriscalpium</taxon>
    </lineage>
</organism>
<accession>A0ACB8RD93</accession>
<evidence type="ECO:0000313" key="2">
    <source>
        <dbReference type="Proteomes" id="UP000814033"/>
    </source>
</evidence>
<proteinExistence type="predicted"/>
<gene>
    <name evidence="1" type="ORF">FA95DRAFT_1598620</name>
</gene>
<keyword evidence="2" id="KW-1185">Reference proteome</keyword>
<protein>
    <submittedName>
        <fullName evidence="1">Uncharacterized protein</fullName>
    </submittedName>
</protein>
<reference evidence="1" key="1">
    <citation type="submission" date="2021-02" db="EMBL/GenBank/DDBJ databases">
        <authorList>
            <consortium name="DOE Joint Genome Institute"/>
            <person name="Ahrendt S."/>
            <person name="Looney B.P."/>
            <person name="Miyauchi S."/>
            <person name="Morin E."/>
            <person name="Drula E."/>
            <person name="Courty P.E."/>
            <person name="Chicoki N."/>
            <person name="Fauchery L."/>
            <person name="Kohler A."/>
            <person name="Kuo A."/>
            <person name="Labutti K."/>
            <person name="Pangilinan J."/>
            <person name="Lipzen A."/>
            <person name="Riley R."/>
            <person name="Andreopoulos W."/>
            <person name="He G."/>
            <person name="Johnson J."/>
            <person name="Barry K.W."/>
            <person name="Grigoriev I.V."/>
            <person name="Nagy L."/>
            <person name="Hibbett D."/>
            <person name="Henrissat B."/>
            <person name="Matheny P.B."/>
            <person name="Labbe J."/>
            <person name="Martin F."/>
        </authorList>
    </citation>
    <scope>NUCLEOTIDE SEQUENCE</scope>
    <source>
        <strain evidence="1">FP105234-sp</strain>
    </source>
</reference>
<sequence>MTTQAEAAKNERLEHVRLLRAARDDADRQSHVVEQLNATIADMQSRAIALRAQLEIHDEDARVREDELCHARDEELRDAQKAAFDSEQQATQLRATLADVEAGVGRHRQDLAATMSSLRLASDALQTDLERVRRELILAQGEAATFDRETVKLRGELYQALRSARISAAEQDATIDALNSQLHDVRQQLVAVKQQAAEDVQELEVLLISKADSAQWAVVTLGGAVKDLVDELELAADVQAARAPVPELTVEELGPVEEVAYDEDSPCAPFSVMVDRWLANYHATPSPQSAHSVASSPSCYSPGSSPIVGRMDVLFPVLANYDSSLHVSTSAGSDLFGPSAPASFIRERNISAEACGSPADAPMALVDELRERIADLEWERADDAAYIEDLEDKLERIEAAMEETARVDNIMVASSLRLVGQEQGELTKTVCSQKVEIEMLRGQLDDAELGRSDLLQDFLQAMGMVKQSVEELQQMANEKAQMELEKKQLVVKLAEVAEEVAIARDPMAATKCESETVQSAASISTSGLLALAPSGFYPRLTDIELPSNSSLASIACFLPVQDKLRAKTPFAAPDSLRSPSPPVVLVIEASVTSHPSSPSFDSGRLTMPRISPNSIVSSSSNSQLFLLPAALKHLATRSPLRKLGHMATTDSTLSALFNVSLPSLPSPSFAASSGSVNLETLKAMERARWPSPSTYELIPGKPKPARLSRPKSVFTCPRRVASRIPRPVGHKNNASDVARRVARPPEAPTWSEFAAGLPSDATSSPRKPFGFPSPERKYDCSFSLSWPPVSPSKLVISIDRPALFSVTNLSLRQTRRNHPMDL</sequence>
<dbReference type="Proteomes" id="UP000814033">
    <property type="component" value="Unassembled WGS sequence"/>
</dbReference>
<reference evidence="1" key="2">
    <citation type="journal article" date="2022" name="New Phytol.">
        <title>Evolutionary transition to the ectomycorrhizal habit in the genomes of a hyperdiverse lineage of mushroom-forming fungi.</title>
        <authorList>
            <person name="Looney B."/>
            <person name="Miyauchi S."/>
            <person name="Morin E."/>
            <person name="Drula E."/>
            <person name="Courty P.E."/>
            <person name="Kohler A."/>
            <person name="Kuo A."/>
            <person name="LaButti K."/>
            <person name="Pangilinan J."/>
            <person name="Lipzen A."/>
            <person name="Riley R."/>
            <person name="Andreopoulos W."/>
            <person name="He G."/>
            <person name="Johnson J."/>
            <person name="Nolan M."/>
            <person name="Tritt A."/>
            <person name="Barry K.W."/>
            <person name="Grigoriev I.V."/>
            <person name="Nagy L.G."/>
            <person name="Hibbett D."/>
            <person name="Henrissat B."/>
            <person name="Matheny P.B."/>
            <person name="Labbe J."/>
            <person name="Martin F.M."/>
        </authorList>
    </citation>
    <scope>NUCLEOTIDE SEQUENCE</scope>
    <source>
        <strain evidence="1">FP105234-sp</strain>
    </source>
</reference>
<dbReference type="EMBL" id="MU276084">
    <property type="protein sequence ID" value="KAI0042094.1"/>
    <property type="molecule type" value="Genomic_DNA"/>
</dbReference>